<dbReference type="Proteomes" id="UP001470288">
    <property type="component" value="Unassembled WGS sequence"/>
</dbReference>
<sequence length="61" mass="7510">MDERELRAKQDKLMADYNEWYELQAEFDSDSREWHDCEHEKEQLQEDCDRLRIPLETGCCE</sequence>
<gene>
    <name evidence="1" type="ORF">WMO62_12690</name>
</gene>
<evidence type="ECO:0000313" key="2">
    <source>
        <dbReference type="Proteomes" id="UP001470288"/>
    </source>
</evidence>
<evidence type="ECO:0000313" key="1">
    <source>
        <dbReference type="EMBL" id="MEQ2579667.1"/>
    </source>
</evidence>
<dbReference type="RefSeq" id="WP_349144863.1">
    <property type="nucleotide sequence ID" value="NZ_JBBMFC010000024.1"/>
</dbReference>
<organism evidence="1 2">
    <name type="scientific">Hominiventricola aquisgranensis</name>
    <dbReference type="NCBI Taxonomy" id="3133164"/>
    <lineage>
        <taxon>Bacteria</taxon>
        <taxon>Bacillati</taxon>
        <taxon>Bacillota</taxon>
        <taxon>Clostridia</taxon>
        <taxon>Lachnospirales</taxon>
        <taxon>Lachnospiraceae</taxon>
        <taxon>Hominiventricola</taxon>
    </lineage>
</organism>
<comment type="caution">
    <text evidence="1">The sequence shown here is derived from an EMBL/GenBank/DDBJ whole genome shotgun (WGS) entry which is preliminary data.</text>
</comment>
<name>A0ABV1I393_9FIRM</name>
<reference evidence="1 2" key="1">
    <citation type="submission" date="2024-03" db="EMBL/GenBank/DDBJ databases">
        <title>Human intestinal bacterial collection.</title>
        <authorList>
            <person name="Pauvert C."/>
            <person name="Hitch T.C.A."/>
            <person name="Clavel T."/>
        </authorList>
    </citation>
    <scope>NUCLEOTIDE SEQUENCE [LARGE SCALE GENOMIC DNA]</scope>
    <source>
        <strain evidence="1 2">CLA-AA-H78B</strain>
    </source>
</reference>
<evidence type="ECO:0008006" key="3">
    <source>
        <dbReference type="Google" id="ProtNLM"/>
    </source>
</evidence>
<protein>
    <recommendedName>
        <fullName evidence="3">Coil containing protein</fullName>
    </recommendedName>
</protein>
<dbReference type="EMBL" id="JBBMFC010000024">
    <property type="protein sequence ID" value="MEQ2579667.1"/>
    <property type="molecule type" value="Genomic_DNA"/>
</dbReference>
<accession>A0ABV1I393</accession>
<proteinExistence type="predicted"/>
<keyword evidence="2" id="KW-1185">Reference proteome</keyword>